<accession>A0AAE1YSZ9</accession>
<organism evidence="3 4">
    <name type="scientific">Sesamum alatum</name>
    <dbReference type="NCBI Taxonomy" id="300844"/>
    <lineage>
        <taxon>Eukaryota</taxon>
        <taxon>Viridiplantae</taxon>
        <taxon>Streptophyta</taxon>
        <taxon>Embryophyta</taxon>
        <taxon>Tracheophyta</taxon>
        <taxon>Spermatophyta</taxon>
        <taxon>Magnoliopsida</taxon>
        <taxon>eudicotyledons</taxon>
        <taxon>Gunneridae</taxon>
        <taxon>Pentapetalae</taxon>
        <taxon>asterids</taxon>
        <taxon>lamiids</taxon>
        <taxon>Lamiales</taxon>
        <taxon>Pedaliaceae</taxon>
        <taxon>Sesamum</taxon>
    </lineage>
</organism>
<reference evidence="3" key="1">
    <citation type="submission" date="2020-06" db="EMBL/GenBank/DDBJ databases">
        <authorList>
            <person name="Li T."/>
            <person name="Hu X."/>
            <person name="Zhang T."/>
            <person name="Song X."/>
            <person name="Zhang H."/>
            <person name="Dai N."/>
            <person name="Sheng W."/>
            <person name="Hou X."/>
            <person name="Wei L."/>
        </authorList>
    </citation>
    <scope>NUCLEOTIDE SEQUENCE</scope>
    <source>
        <strain evidence="3">3651</strain>
        <tissue evidence="3">Leaf</tissue>
    </source>
</reference>
<comment type="caution">
    <text evidence="3">The sequence shown here is derived from an EMBL/GenBank/DDBJ whole genome shotgun (WGS) entry which is preliminary data.</text>
</comment>
<evidence type="ECO:0000256" key="1">
    <source>
        <dbReference type="SAM" id="MobiDB-lite"/>
    </source>
</evidence>
<reference evidence="3" key="2">
    <citation type="journal article" date="2024" name="Plant">
        <title>Genomic evolution and insights into agronomic trait innovations of Sesamum species.</title>
        <authorList>
            <person name="Miao H."/>
            <person name="Wang L."/>
            <person name="Qu L."/>
            <person name="Liu H."/>
            <person name="Sun Y."/>
            <person name="Le M."/>
            <person name="Wang Q."/>
            <person name="Wei S."/>
            <person name="Zheng Y."/>
            <person name="Lin W."/>
            <person name="Duan Y."/>
            <person name="Cao H."/>
            <person name="Xiong S."/>
            <person name="Wang X."/>
            <person name="Wei L."/>
            <person name="Li C."/>
            <person name="Ma Q."/>
            <person name="Ju M."/>
            <person name="Zhao R."/>
            <person name="Li G."/>
            <person name="Mu C."/>
            <person name="Tian Q."/>
            <person name="Mei H."/>
            <person name="Zhang T."/>
            <person name="Gao T."/>
            <person name="Zhang H."/>
        </authorList>
    </citation>
    <scope>NUCLEOTIDE SEQUENCE</scope>
    <source>
        <strain evidence="3">3651</strain>
    </source>
</reference>
<gene>
    <name evidence="3" type="ORF">Salat_0736400</name>
</gene>
<feature type="compositionally biased region" description="Basic and acidic residues" evidence="1">
    <location>
        <begin position="10"/>
        <end position="26"/>
    </location>
</feature>
<feature type="domain" description="Brf1 TBP-binding" evidence="2">
    <location>
        <begin position="77"/>
        <end position="135"/>
    </location>
</feature>
<dbReference type="EMBL" id="JACGWO010000002">
    <property type="protein sequence ID" value="KAK4435729.1"/>
    <property type="molecule type" value="Genomic_DNA"/>
</dbReference>
<evidence type="ECO:0000313" key="3">
    <source>
        <dbReference type="EMBL" id="KAK4435729.1"/>
    </source>
</evidence>
<feature type="region of interest" description="Disordered" evidence="1">
    <location>
        <begin position="167"/>
        <end position="189"/>
    </location>
</feature>
<dbReference type="InterPro" id="IPR011665">
    <property type="entry name" value="BRF1_TBP-bd_dom"/>
</dbReference>
<dbReference type="AlphaFoldDB" id="A0AAE1YSZ9"/>
<keyword evidence="4" id="KW-1185">Reference proteome</keyword>
<evidence type="ECO:0000259" key="2">
    <source>
        <dbReference type="Pfam" id="PF07741"/>
    </source>
</evidence>
<name>A0AAE1YSZ9_9LAMI</name>
<protein>
    <recommendedName>
        <fullName evidence="2">Brf1 TBP-binding domain-containing protein</fullName>
    </recommendedName>
</protein>
<dbReference type="Pfam" id="PF07741">
    <property type="entry name" value="BRF1"/>
    <property type="match status" value="1"/>
</dbReference>
<dbReference type="Gene3D" id="1.20.5.650">
    <property type="entry name" value="Single helix bin"/>
    <property type="match status" value="1"/>
</dbReference>
<feature type="compositionally biased region" description="Polar residues" evidence="1">
    <location>
        <begin position="167"/>
        <end position="179"/>
    </location>
</feature>
<evidence type="ECO:0000313" key="4">
    <source>
        <dbReference type="Proteomes" id="UP001293254"/>
    </source>
</evidence>
<proteinExistence type="predicted"/>
<feature type="region of interest" description="Disordered" evidence="1">
    <location>
        <begin position="1"/>
        <end position="31"/>
    </location>
</feature>
<sequence length="223" mass="25029">MAVAQSVEGNSEKLVEKGVEPSRIEGADAGPCGLMQLRKSDGPSTGDWDISKDTCGIVKGYKLKRNRTKNNESDSFSDIDDAEVLGYLNKKEEFYYKRILWEAMHGNYTEAKKQKRTTETKKVVSVKKAAKTTKKAEVQRPSSRINYDALKILNDELGQSSEAAQMISSDSYGSKNKNSPYGVDGSKDSDMSYCKDDEGFVHQDGEMYNEYGDEYVDDEHFDF</sequence>
<dbReference type="Proteomes" id="UP001293254">
    <property type="component" value="Unassembled WGS sequence"/>
</dbReference>